<evidence type="ECO:0000256" key="16">
    <source>
        <dbReference type="SAM" id="MobiDB-lite"/>
    </source>
</evidence>
<keyword evidence="4 13" id="KW-0547">Nucleotide-binding</keyword>
<accession>A0A838XQL6</accession>
<feature type="compositionally biased region" description="Basic and acidic residues" evidence="16">
    <location>
        <begin position="872"/>
        <end position="886"/>
    </location>
</feature>
<comment type="subcellular location">
    <subcellularLocation>
        <location evidence="1 13 14">Cytoplasm</location>
    </subcellularLocation>
</comment>
<dbReference type="GO" id="GO:0006289">
    <property type="term" value="P:nucleotide-excision repair"/>
    <property type="evidence" value="ECO:0007669"/>
    <property type="project" value="UniProtKB-UniRule"/>
</dbReference>
<dbReference type="AlphaFoldDB" id="A0A838XQL6"/>
<feature type="domain" description="Helicase ATP-binding" evidence="18">
    <location>
        <begin position="225"/>
        <end position="378"/>
    </location>
</feature>
<comment type="similarity">
    <text evidence="2 13 14">Belongs to the UvrB family.</text>
</comment>
<keyword evidence="3 13" id="KW-0963">Cytoplasm</keyword>
<dbReference type="InterPro" id="IPR014001">
    <property type="entry name" value="Helicase_ATP-bd"/>
</dbReference>
<keyword evidence="10 13" id="KW-0742">SOS response</keyword>
<comment type="function">
    <text evidence="13">The UvrABC repair system catalyzes the recognition and processing of DNA lesions. A damage recognition complex composed of 2 UvrA and 2 UvrB subunits scans DNA for abnormalities. Upon binding of the UvrA(2)B(2) complex to a putative damaged site, the DNA wraps around one UvrB monomer. DNA wrap is dependent on ATP binding by UvrB and probably causes local melting of the DNA helix, facilitating insertion of UvrB beta-hairpin between the DNA strands. Then UvrB probes one DNA strand for the presence of a lesion. If a lesion is found the UvrA subunits dissociate and the UvrB-DNA preincision complex is formed. This complex is subsequently bound by UvrC and the second UvrB is released. If no lesion is found, the DNA wraps around the other UvrB subunit that will check the other stand for damage.</text>
</comment>
<dbReference type="GO" id="GO:0003677">
    <property type="term" value="F:DNA binding"/>
    <property type="evidence" value="ECO:0007669"/>
    <property type="project" value="UniProtKB-UniRule"/>
</dbReference>
<evidence type="ECO:0000256" key="8">
    <source>
        <dbReference type="ARBA" id="ARBA00022881"/>
    </source>
</evidence>
<feature type="compositionally biased region" description="Polar residues" evidence="16">
    <location>
        <begin position="1"/>
        <end position="10"/>
    </location>
</feature>
<keyword evidence="7 13" id="KW-0067">ATP-binding</keyword>
<dbReference type="SUPFAM" id="SSF52540">
    <property type="entry name" value="P-loop containing nucleoside triphosphate hydrolases"/>
    <property type="match status" value="2"/>
</dbReference>
<feature type="domain" description="Helicase C-terminal" evidence="19">
    <location>
        <begin position="630"/>
        <end position="796"/>
    </location>
</feature>
<sequence length="969" mass="106405">MAKRPSSSRPNAGAPDPDALPTTTGDDAPSGFGEAPQAPFEGAPLSGGVSDWARQISEEDGAPTSADKTQEPAAPSKAKKADKAATKTGAKAKPARSARGTSMGASNDPRERAAGGLNPVAGLDISLEDAEALLEKQVAETKKRNKRKSKASPPEMSDGTTGHTETVRALSALIESGNPLHKNGETWTPHRPDRPEKSEGGVPIKLVSEYEPKGDQPTAIADLVEGLDGEDKTQVLLGVTGSGKTYTMAQVIARTQRPALILAPNKTLAAQLYGEFKAFFPDNAVEYFVSYYDYYQPEAYVPRTDTFIEKESSINEQIDRMRHSATRALLERDDVIIVASVSCIYGIGSVETYTAMTFAIEVGERIDQRQLLADLVALQYKRNDAAFQRGTFRVRGDTVEIFPAHYEDRAWRVSLFGDEIEAITEFDPLTGQKSAEMKSVKIYANSHYVTPKPTLAQATKSIKSELKQRLEELTAHGRLLEAQRLEQRTLFDLEMMEATGSCAGIENYSRYLTGRAPGEPPPTLFEYLPDNALVFADESHVTIPQIGAMYRGDFRRKATLAEYGFRLPSCMDNRPLRFEEWDAMRPQTICVSATPGSWEMEQAGGVFAEQVIRPTGLIDPQIDIRPASSQVDDLLGEVRAVAAKGLRTLVTVLTKRMAEDLTEYLHENGVRVRYMHSDIDTLERIEIIRDLRLGAFDVLVGINLLREGLDIPECALVAILDADKEGFLRSETSLIQTIGRAARNVDGKVVLYADRTTGSMERAIAETNRRREKQTAYNTEHGITPESVRRTIGDILQSVYEQDHVTVDSGFAEEDGLVGHNLKAHIEDLEKQMREAAANLEFETAARLRDEVKRLQETELAVADDPLARQSAVEERSGGYRGDKKYGASANLPTGSKVRKNTLDEMTVGRTEVPLSGKPAPQKPRPGAPTAEDDVRPVVRGKIGAGSYEDPAEEKRHRGRPKKSGRPGR</sequence>
<dbReference type="InterPro" id="IPR024759">
    <property type="entry name" value="UvrB_YAD/RRR_dom"/>
</dbReference>
<dbReference type="SMART" id="SM00490">
    <property type="entry name" value="HELICc"/>
    <property type="match status" value="1"/>
</dbReference>
<keyword evidence="15" id="KW-0175">Coiled coil</keyword>
<dbReference type="Gene3D" id="4.10.860.10">
    <property type="entry name" value="UVR domain"/>
    <property type="match status" value="1"/>
</dbReference>
<keyword evidence="21" id="KW-1185">Reference proteome</keyword>
<keyword evidence="6 13" id="KW-0228">DNA excision</keyword>
<dbReference type="InterPro" id="IPR036876">
    <property type="entry name" value="UVR_dom_sf"/>
</dbReference>
<dbReference type="GO" id="GO:0005737">
    <property type="term" value="C:cytoplasm"/>
    <property type="evidence" value="ECO:0007669"/>
    <property type="project" value="UniProtKB-SubCell"/>
</dbReference>
<feature type="short sequence motif" description="Beta-hairpin" evidence="13">
    <location>
        <begin position="291"/>
        <end position="314"/>
    </location>
</feature>
<feature type="compositionally biased region" description="Basic residues" evidence="16">
    <location>
        <begin position="957"/>
        <end position="969"/>
    </location>
</feature>
<protein>
    <recommendedName>
        <fullName evidence="12 13">UvrABC system protein B</fullName>
        <shortName evidence="13">Protein UvrB</shortName>
    </recommendedName>
    <alternativeName>
        <fullName evidence="13">Excinuclease ABC subunit B</fullName>
    </alternativeName>
</protein>
<evidence type="ECO:0000256" key="10">
    <source>
        <dbReference type="ARBA" id="ARBA00023236"/>
    </source>
</evidence>
<evidence type="ECO:0000256" key="6">
    <source>
        <dbReference type="ARBA" id="ARBA00022769"/>
    </source>
</evidence>
<dbReference type="Pfam" id="PF02151">
    <property type="entry name" value="UVR"/>
    <property type="match status" value="1"/>
</dbReference>
<dbReference type="InterPro" id="IPR006935">
    <property type="entry name" value="Helicase/UvrB_N"/>
</dbReference>
<dbReference type="Proteomes" id="UP000559404">
    <property type="component" value="Unassembled WGS sequence"/>
</dbReference>
<comment type="subunit">
    <text evidence="11 13 14">Forms a heterotetramer with UvrA during the search for lesions. Interacts with UvrC in an incision complex.</text>
</comment>
<dbReference type="PROSITE" id="PS50151">
    <property type="entry name" value="UVR"/>
    <property type="match status" value="1"/>
</dbReference>
<dbReference type="SUPFAM" id="SSF46600">
    <property type="entry name" value="C-terminal UvrC-binding domain of UvrB"/>
    <property type="match status" value="1"/>
</dbReference>
<dbReference type="GO" id="GO:0009432">
    <property type="term" value="P:SOS response"/>
    <property type="evidence" value="ECO:0007669"/>
    <property type="project" value="UniProtKB-UniRule"/>
</dbReference>
<dbReference type="CDD" id="cd18790">
    <property type="entry name" value="SF2_C_UvrB"/>
    <property type="match status" value="1"/>
</dbReference>
<feature type="binding site" evidence="13">
    <location>
        <begin position="238"/>
        <end position="245"/>
    </location>
    <ligand>
        <name>ATP</name>
        <dbReference type="ChEBI" id="CHEBI:30616"/>
    </ligand>
</feature>
<keyword evidence="9 13" id="KW-0234">DNA repair</keyword>
<gene>
    <name evidence="13 20" type="primary">uvrB</name>
    <name evidence="20" type="ORF">H1W37_04385</name>
</gene>
<dbReference type="EMBL" id="JACEON010000003">
    <property type="protein sequence ID" value="MBA4610876.1"/>
    <property type="molecule type" value="Genomic_DNA"/>
</dbReference>
<evidence type="ECO:0000256" key="14">
    <source>
        <dbReference type="RuleBase" id="RU003587"/>
    </source>
</evidence>
<evidence type="ECO:0000313" key="20">
    <source>
        <dbReference type="EMBL" id="MBA4610876.1"/>
    </source>
</evidence>
<organism evidence="20 21">
    <name type="scientific">Stappia taiwanensis</name>
    <dbReference type="NCBI Taxonomy" id="992267"/>
    <lineage>
        <taxon>Bacteria</taxon>
        <taxon>Pseudomonadati</taxon>
        <taxon>Pseudomonadota</taxon>
        <taxon>Alphaproteobacteria</taxon>
        <taxon>Hyphomicrobiales</taxon>
        <taxon>Stappiaceae</taxon>
        <taxon>Stappia</taxon>
    </lineage>
</organism>
<dbReference type="Gene3D" id="3.40.50.300">
    <property type="entry name" value="P-loop containing nucleotide triphosphate hydrolases"/>
    <property type="match status" value="3"/>
</dbReference>
<dbReference type="HAMAP" id="MF_00204">
    <property type="entry name" value="UvrB"/>
    <property type="match status" value="1"/>
</dbReference>
<dbReference type="Pfam" id="PF12344">
    <property type="entry name" value="UvrB"/>
    <property type="match status" value="1"/>
</dbReference>
<dbReference type="CDD" id="cd17916">
    <property type="entry name" value="DEXHc_UvrB"/>
    <property type="match status" value="1"/>
</dbReference>
<name>A0A838XQL6_9HYPH</name>
<evidence type="ECO:0000256" key="9">
    <source>
        <dbReference type="ARBA" id="ARBA00023204"/>
    </source>
</evidence>
<dbReference type="PROSITE" id="PS51194">
    <property type="entry name" value="HELICASE_CTER"/>
    <property type="match status" value="1"/>
</dbReference>
<evidence type="ECO:0000256" key="2">
    <source>
        <dbReference type="ARBA" id="ARBA00008533"/>
    </source>
</evidence>
<feature type="compositionally biased region" description="Basic and acidic residues" evidence="16">
    <location>
        <begin position="182"/>
        <end position="199"/>
    </location>
</feature>
<evidence type="ECO:0000256" key="13">
    <source>
        <dbReference type="HAMAP-Rule" id="MF_00204"/>
    </source>
</evidence>
<proteinExistence type="inferred from homology"/>
<evidence type="ECO:0000259" key="17">
    <source>
        <dbReference type="PROSITE" id="PS50151"/>
    </source>
</evidence>
<evidence type="ECO:0000313" key="21">
    <source>
        <dbReference type="Proteomes" id="UP000559404"/>
    </source>
</evidence>
<feature type="domain" description="UVR" evidence="17">
    <location>
        <begin position="823"/>
        <end position="858"/>
    </location>
</feature>
<dbReference type="PROSITE" id="PS51192">
    <property type="entry name" value="HELICASE_ATP_BIND_1"/>
    <property type="match status" value="1"/>
</dbReference>
<keyword evidence="5 13" id="KW-0227">DNA damage</keyword>
<evidence type="ECO:0000256" key="4">
    <source>
        <dbReference type="ARBA" id="ARBA00022741"/>
    </source>
</evidence>
<reference evidence="20 21" key="1">
    <citation type="submission" date="2020-07" db="EMBL/GenBank/DDBJ databases">
        <authorList>
            <person name="Li M."/>
        </authorList>
    </citation>
    <scope>NUCLEOTIDE SEQUENCE [LARGE SCALE GENOMIC DNA]</scope>
    <source>
        <strain evidence="20 21">DSM 23284</strain>
    </source>
</reference>
<dbReference type="PANTHER" id="PTHR24029">
    <property type="entry name" value="UVRABC SYSTEM PROTEIN B"/>
    <property type="match status" value="1"/>
</dbReference>
<dbReference type="InterPro" id="IPR001943">
    <property type="entry name" value="UVR_dom"/>
</dbReference>
<feature type="region of interest" description="Disordered" evidence="16">
    <location>
        <begin position="136"/>
        <end position="163"/>
    </location>
</feature>
<keyword evidence="8 13" id="KW-0267">Excision nuclease</keyword>
<feature type="coiled-coil region" evidence="15">
    <location>
        <begin position="456"/>
        <end position="483"/>
    </location>
</feature>
<evidence type="ECO:0000256" key="1">
    <source>
        <dbReference type="ARBA" id="ARBA00004496"/>
    </source>
</evidence>
<evidence type="ECO:0000259" key="18">
    <source>
        <dbReference type="PROSITE" id="PS51192"/>
    </source>
</evidence>
<dbReference type="InterPro" id="IPR004807">
    <property type="entry name" value="UvrB"/>
</dbReference>
<feature type="coiled-coil region" evidence="15">
    <location>
        <begin position="819"/>
        <end position="846"/>
    </location>
</feature>
<dbReference type="InterPro" id="IPR001650">
    <property type="entry name" value="Helicase_C-like"/>
</dbReference>
<evidence type="ECO:0000256" key="3">
    <source>
        <dbReference type="ARBA" id="ARBA00022490"/>
    </source>
</evidence>
<dbReference type="Pfam" id="PF00271">
    <property type="entry name" value="Helicase_C"/>
    <property type="match status" value="1"/>
</dbReference>
<dbReference type="GO" id="GO:0009380">
    <property type="term" value="C:excinuclease repair complex"/>
    <property type="evidence" value="ECO:0007669"/>
    <property type="project" value="InterPro"/>
</dbReference>
<dbReference type="GO" id="GO:0009381">
    <property type="term" value="F:excinuclease ABC activity"/>
    <property type="evidence" value="ECO:0007669"/>
    <property type="project" value="UniProtKB-UniRule"/>
</dbReference>
<dbReference type="NCBIfam" id="TIGR00631">
    <property type="entry name" value="uvrb"/>
    <property type="match status" value="1"/>
</dbReference>
<feature type="region of interest" description="Disordered" evidence="16">
    <location>
        <begin position="1"/>
        <end position="117"/>
    </location>
</feature>
<dbReference type="GO" id="GO:0016887">
    <property type="term" value="F:ATP hydrolysis activity"/>
    <property type="evidence" value="ECO:0007669"/>
    <property type="project" value="InterPro"/>
</dbReference>
<feature type="region of interest" description="Disordered" evidence="16">
    <location>
        <begin position="177"/>
        <end position="201"/>
    </location>
</feature>
<dbReference type="InterPro" id="IPR041471">
    <property type="entry name" value="UvrB_inter"/>
</dbReference>
<evidence type="ECO:0000256" key="7">
    <source>
        <dbReference type="ARBA" id="ARBA00022840"/>
    </source>
</evidence>
<dbReference type="NCBIfam" id="NF003673">
    <property type="entry name" value="PRK05298.1"/>
    <property type="match status" value="1"/>
</dbReference>
<dbReference type="PANTHER" id="PTHR24029:SF0">
    <property type="entry name" value="UVRABC SYSTEM PROTEIN B"/>
    <property type="match status" value="1"/>
</dbReference>
<dbReference type="RefSeq" id="WP_181759072.1">
    <property type="nucleotide sequence ID" value="NZ_BMCR01000004.1"/>
</dbReference>
<evidence type="ECO:0000256" key="11">
    <source>
        <dbReference type="ARBA" id="ARBA00026033"/>
    </source>
</evidence>
<evidence type="ECO:0000259" key="19">
    <source>
        <dbReference type="PROSITE" id="PS51194"/>
    </source>
</evidence>
<dbReference type="GO" id="GO:0005524">
    <property type="term" value="F:ATP binding"/>
    <property type="evidence" value="ECO:0007669"/>
    <property type="project" value="UniProtKB-UniRule"/>
</dbReference>
<evidence type="ECO:0000256" key="5">
    <source>
        <dbReference type="ARBA" id="ARBA00022763"/>
    </source>
</evidence>
<comment type="domain">
    <text evidence="13">The beta-hairpin motif is involved in DNA binding.</text>
</comment>
<dbReference type="SMART" id="SM00487">
    <property type="entry name" value="DEXDc"/>
    <property type="match status" value="1"/>
</dbReference>
<dbReference type="InterPro" id="IPR027417">
    <property type="entry name" value="P-loop_NTPase"/>
</dbReference>
<reference evidence="20 21" key="2">
    <citation type="submission" date="2020-08" db="EMBL/GenBank/DDBJ databases">
        <title>Stappia taiwanensis sp. nov., isolated from a coastal thermal spring.</title>
        <authorList>
            <person name="Kampfer P."/>
        </authorList>
    </citation>
    <scope>NUCLEOTIDE SEQUENCE [LARGE SCALE GENOMIC DNA]</scope>
    <source>
        <strain evidence="20 21">DSM 23284</strain>
    </source>
</reference>
<evidence type="ECO:0000256" key="12">
    <source>
        <dbReference type="ARBA" id="ARBA00029504"/>
    </source>
</evidence>
<feature type="region of interest" description="Disordered" evidence="16">
    <location>
        <begin position="866"/>
        <end position="969"/>
    </location>
</feature>
<comment type="caution">
    <text evidence="20">The sequence shown here is derived from an EMBL/GenBank/DDBJ whole genome shotgun (WGS) entry which is preliminary data.</text>
</comment>
<evidence type="ECO:0000256" key="15">
    <source>
        <dbReference type="SAM" id="Coils"/>
    </source>
</evidence>
<dbReference type="Pfam" id="PF04851">
    <property type="entry name" value="ResIII"/>
    <property type="match status" value="1"/>
</dbReference>
<dbReference type="Pfam" id="PF17757">
    <property type="entry name" value="UvrB_inter"/>
    <property type="match status" value="1"/>
</dbReference>